<proteinExistence type="predicted"/>
<dbReference type="RefSeq" id="WP_013152199.1">
    <property type="nucleotide sequence ID" value="NC_014210.1"/>
</dbReference>
<dbReference type="KEGG" id="nda:Ndas_1151"/>
<protein>
    <recommendedName>
        <fullName evidence="3">Lipoprotein</fullName>
    </recommendedName>
</protein>
<dbReference type="OrthoDB" id="3430398at2"/>
<gene>
    <name evidence="1" type="ordered locus">Ndas_1151</name>
</gene>
<organism evidence="1 2">
    <name type="scientific">Nocardiopsis dassonvillei (strain ATCC 23218 / DSM 43111 / CIP 107115 / JCM 7437 / KCTC 9190 / NBRC 14626 / NCTC 10488 / NRRL B-5397 / IMRU 509)</name>
    <name type="common">Actinomadura dassonvillei</name>
    <dbReference type="NCBI Taxonomy" id="446468"/>
    <lineage>
        <taxon>Bacteria</taxon>
        <taxon>Bacillati</taxon>
        <taxon>Actinomycetota</taxon>
        <taxon>Actinomycetes</taxon>
        <taxon>Streptosporangiales</taxon>
        <taxon>Nocardiopsidaceae</taxon>
        <taxon>Nocardiopsis</taxon>
    </lineage>
</organism>
<name>D7B1X1_NOCDD</name>
<dbReference type="HOGENOM" id="CLU_1089187_0_0_11"/>
<evidence type="ECO:0000313" key="2">
    <source>
        <dbReference type="Proteomes" id="UP000002219"/>
    </source>
</evidence>
<reference evidence="1 2" key="1">
    <citation type="journal article" date="2010" name="Stand. Genomic Sci.">
        <title>Complete genome sequence of Nocardiopsis dassonvillei type strain (IMRU 509).</title>
        <authorList>
            <person name="Sun H."/>
            <person name="Lapidus A."/>
            <person name="Nolan M."/>
            <person name="Lucas S."/>
            <person name="Del Rio T.G."/>
            <person name="Tice H."/>
            <person name="Cheng J.F."/>
            <person name="Tapia R."/>
            <person name="Han C."/>
            <person name="Goodwin L."/>
            <person name="Pitluck S."/>
            <person name="Pagani I."/>
            <person name="Ivanova N."/>
            <person name="Mavromatis K."/>
            <person name="Mikhailova N."/>
            <person name="Pati A."/>
            <person name="Chen A."/>
            <person name="Palaniappan K."/>
            <person name="Land M."/>
            <person name="Hauser L."/>
            <person name="Chang Y.J."/>
            <person name="Jeffries C.D."/>
            <person name="Djao O.D."/>
            <person name="Rohde M."/>
            <person name="Sikorski J."/>
            <person name="Goker M."/>
            <person name="Woyke T."/>
            <person name="Bristow J."/>
            <person name="Eisen J.A."/>
            <person name="Markowitz V."/>
            <person name="Hugenholtz P."/>
            <person name="Kyrpides N.C."/>
            <person name="Klenk H.P."/>
        </authorList>
    </citation>
    <scope>NUCLEOTIDE SEQUENCE [LARGE SCALE GENOMIC DNA]</scope>
    <source>
        <strain evidence="2">ATCC 23218 / DSM 43111 / CIP 107115 / JCM 7437 / KCTC 9190 / NBRC 14626 / NCTC 10488 / NRRL B-5397 / IMRU 509</strain>
    </source>
</reference>
<dbReference type="STRING" id="446468.Ndas_1151"/>
<dbReference type="PROSITE" id="PS51257">
    <property type="entry name" value="PROKAR_LIPOPROTEIN"/>
    <property type="match status" value="1"/>
</dbReference>
<dbReference type="Proteomes" id="UP000002219">
    <property type="component" value="Chromosome 1"/>
</dbReference>
<accession>D7B1X1</accession>
<dbReference type="AlphaFoldDB" id="D7B1X1"/>
<evidence type="ECO:0000313" key="1">
    <source>
        <dbReference type="EMBL" id="ADH66592.1"/>
    </source>
</evidence>
<sequence length="262" mass="27498">MAPLYRHGALPLLAALVLTTGCGPQLDLRDSPRLEALLPSPNAYPDGFDVDDLDVDEIQGVDFSGEAGADDFGDVEPAECAAVLNGGTGRLPAGAVEGAAQIATPPGSAEGSAVYGYVLVSGDFGDAPVEGTGFGHLLDTCSRMSVSANGGVEGALVSRDSPALPEGGGMFSVTLYGERSHMAARTAWGQVGEVYFVLVGMRTSGYSDVSSTELMEACREDDFSEECRDAHRAQVDRERDALMEEEFEEILSRAVEKLERAA</sequence>
<keyword evidence="2" id="KW-1185">Reference proteome</keyword>
<dbReference type="EMBL" id="CP002040">
    <property type="protein sequence ID" value="ADH66592.1"/>
    <property type="molecule type" value="Genomic_DNA"/>
</dbReference>
<dbReference type="GeneID" id="91489234"/>
<evidence type="ECO:0008006" key="3">
    <source>
        <dbReference type="Google" id="ProtNLM"/>
    </source>
</evidence>